<keyword evidence="1" id="KW-0732">Signal</keyword>
<evidence type="ECO:0000313" key="3">
    <source>
        <dbReference type="Proteomes" id="UP000323505"/>
    </source>
</evidence>
<feature type="signal peptide" evidence="1">
    <location>
        <begin position="1"/>
        <end position="27"/>
    </location>
</feature>
<organism evidence="2 3">
    <name type="scientific">Actinomadura decatromicini</name>
    <dbReference type="NCBI Taxonomy" id="2604572"/>
    <lineage>
        <taxon>Bacteria</taxon>
        <taxon>Bacillati</taxon>
        <taxon>Actinomycetota</taxon>
        <taxon>Actinomycetes</taxon>
        <taxon>Streptosporangiales</taxon>
        <taxon>Thermomonosporaceae</taxon>
        <taxon>Actinomadura</taxon>
    </lineage>
</organism>
<feature type="chain" id="PRO_5022970736" evidence="1">
    <location>
        <begin position="28"/>
        <end position="210"/>
    </location>
</feature>
<dbReference type="PANTHER" id="PTHR38847">
    <property type="match status" value="1"/>
</dbReference>
<reference evidence="2 3" key="1">
    <citation type="submission" date="2019-08" db="EMBL/GenBank/DDBJ databases">
        <title>Actinomadura sp. nov. CYP1-5 isolated from mountain soil.</title>
        <authorList>
            <person name="Songsumanus A."/>
            <person name="Kuncharoen N."/>
            <person name="Kudo T."/>
            <person name="Yuki M."/>
            <person name="Igarashi Y."/>
            <person name="Tanasupawat S."/>
        </authorList>
    </citation>
    <scope>NUCLEOTIDE SEQUENCE [LARGE SCALE GENOMIC DNA]</scope>
    <source>
        <strain evidence="2 3">CYP1-5</strain>
    </source>
</reference>
<dbReference type="PANTHER" id="PTHR38847:SF1">
    <property type="entry name" value="PSEUDOURIDINE SYNTHASE RSUA_RLUA-LIKE DOMAIN-CONTAINING PROTEIN"/>
    <property type="match status" value="1"/>
</dbReference>
<proteinExistence type="predicted"/>
<protein>
    <submittedName>
        <fullName evidence="2">DUF4360 domain-containing protein</fullName>
    </submittedName>
</protein>
<evidence type="ECO:0000256" key="1">
    <source>
        <dbReference type="SAM" id="SignalP"/>
    </source>
</evidence>
<evidence type="ECO:0000313" key="2">
    <source>
        <dbReference type="EMBL" id="TYK53373.1"/>
    </source>
</evidence>
<dbReference type="AlphaFoldDB" id="A0A5D3FYW7"/>
<dbReference type="EMBL" id="VSRQ01000001">
    <property type="protein sequence ID" value="TYK53373.1"/>
    <property type="molecule type" value="Genomic_DNA"/>
</dbReference>
<sequence>MNDKALAALGAAALTVPVLASAPPAAADPPPGGVTIEIATVNGSGCPRGTGAVGILNDSEDFRVHLSTEPTRAEAGGASSPAGSRKPCQLSMKVHVPQGYTYAVRQTDYSGDAHLEPGASATLSSSVYFQGTTAPKPATRTLRGPYSGPWQFEISESEPVFTPCGEQRNLNFRAELQADLGDSDPAKTNFIETDGKTVYHFAWKRCPASI</sequence>
<gene>
    <name evidence="2" type="ORF">FXF68_06615</name>
</gene>
<dbReference type="RefSeq" id="WP_148757956.1">
    <property type="nucleotide sequence ID" value="NZ_VSRQ01000001.1"/>
</dbReference>
<accession>A0A5D3FYW7</accession>
<name>A0A5D3FYW7_9ACTN</name>
<keyword evidence="3" id="KW-1185">Reference proteome</keyword>
<dbReference type="InterPro" id="IPR025649">
    <property type="entry name" value="DUF4360"/>
</dbReference>
<dbReference type="Proteomes" id="UP000323505">
    <property type="component" value="Unassembled WGS sequence"/>
</dbReference>
<comment type="caution">
    <text evidence="2">The sequence shown here is derived from an EMBL/GenBank/DDBJ whole genome shotgun (WGS) entry which is preliminary data.</text>
</comment>
<dbReference type="Pfam" id="PF14273">
    <property type="entry name" value="DUF4360"/>
    <property type="match status" value="1"/>
</dbReference>